<name>A0ABD0UPT0_DENTH</name>
<reference evidence="2 3" key="1">
    <citation type="journal article" date="2024" name="Plant Biotechnol. J.">
        <title>Dendrobium thyrsiflorum genome and its molecular insights into genes involved in important horticultural traits.</title>
        <authorList>
            <person name="Chen B."/>
            <person name="Wang J.Y."/>
            <person name="Zheng P.J."/>
            <person name="Li K.L."/>
            <person name="Liang Y.M."/>
            <person name="Chen X.F."/>
            <person name="Zhang C."/>
            <person name="Zhao X."/>
            <person name="He X."/>
            <person name="Zhang G.Q."/>
            <person name="Liu Z.J."/>
            <person name="Xu Q."/>
        </authorList>
    </citation>
    <scope>NUCLEOTIDE SEQUENCE [LARGE SCALE GENOMIC DNA]</scope>
    <source>
        <strain evidence="2">GZMU011</strain>
    </source>
</reference>
<evidence type="ECO:0000313" key="2">
    <source>
        <dbReference type="EMBL" id="KAL0914634.1"/>
    </source>
</evidence>
<organism evidence="2 3">
    <name type="scientific">Dendrobium thyrsiflorum</name>
    <name type="common">Pinecone-like raceme dendrobium</name>
    <name type="synonym">Orchid</name>
    <dbReference type="NCBI Taxonomy" id="117978"/>
    <lineage>
        <taxon>Eukaryota</taxon>
        <taxon>Viridiplantae</taxon>
        <taxon>Streptophyta</taxon>
        <taxon>Embryophyta</taxon>
        <taxon>Tracheophyta</taxon>
        <taxon>Spermatophyta</taxon>
        <taxon>Magnoliopsida</taxon>
        <taxon>Liliopsida</taxon>
        <taxon>Asparagales</taxon>
        <taxon>Orchidaceae</taxon>
        <taxon>Epidendroideae</taxon>
        <taxon>Malaxideae</taxon>
        <taxon>Dendrobiinae</taxon>
        <taxon>Dendrobium</taxon>
    </lineage>
</organism>
<dbReference type="Proteomes" id="UP001552299">
    <property type="component" value="Unassembled WGS sequence"/>
</dbReference>
<evidence type="ECO:0000313" key="3">
    <source>
        <dbReference type="Proteomes" id="UP001552299"/>
    </source>
</evidence>
<dbReference type="PANTHER" id="PTHR16057:SF1">
    <property type="entry name" value="PROTEIN LINES HOMOLOG 1"/>
    <property type="match status" value="1"/>
</dbReference>
<evidence type="ECO:0000259" key="1">
    <source>
        <dbReference type="Pfam" id="PF14695"/>
    </source>
</evidence>
<dbReference type="InterPro" id="IPR029415">
    <property type="entry name" value="Lines_C"/>
</dbReference>
<sequence>MESTSQLCDLISGHLLPYLDPNPARLTKETERALLLSLTMVRREIQQWMTKSRSEPEDMGGGPYRNHCCQDSLLQTFVGAHRCLCNIISAMVAFLNADSPFVRHAAGNILLSISHFLIKHERLWAQLLQLIWFILGDAMSTIFSCPDLSSPAVIHVDDCLVLHERTSGVITDQNLQSARFPAPLKSWLLNVNHFMVVHLFQTLRNILKSLKHDSNDLEEVFIQYSVSSLIKMPWDLLVEIFNCCCTSQISFRQVDESDIRSSLTGVKDLLLGAILQLCCSIVEPNDFEADGNSPFKELSVYLKFSDLVPKFLSCCFVYQLGNGREYLFEYLRHKSLIMMIRFSFHSHWKNSHPESWLKFLNQFFGENLHWSFSGCDAGSEICLEESPFFASSLEGDKSYTRHLQRLAIFLLFKCSFTMACAGETSKKCSCREETTFGLQLCRKQCHLDLLQTFTWLQRCCPLDKFQNCRNYYESCSSFATSFLQLYMEELHYDHLVLVDYLISKDTGLHCLQYLLRCLHLICNSWPAFMQFSNFEKKSDNHHQKRRKIHRDEDEIPTLKSSTTTFRRQILRRHKNFKSAYEVSDSHNFEKAKGCLHSLKISLGELQRKNLFPYNSKPLLKRSFICSRGYLLGGTSTIPPKEYANQAISNDTFQQKIMFD</sequence>
<dbReference type="AlphaFoldDB" id="A0ABD0UPT0"/>
<accession>A0ABD0UPT0</accession>
<dbReference type="Pfam" id="PF14695">
    <property type="entry name" value="LINES_C"/>
    <property type="match status" value="1"/>
</dbReference>
<dbReference type="InterPro" id="IPR024875">
    <property type="entry name" value="Protein_Lines"/>
</dbReference>
<dbReference type="PANTHER" id="PTHR16057">
    <property type="entry name" value="WINS1, 2 PROTEIN"/>
    <property type="match status" value="1"/>
</dbReference>
<dbReference type="EMBL" id="JANQDX010000012">
    <property type="protein sequence ID" value="KAL0914634.1"/>
    <property type="molecule type" value="Genomic_DNA"/>
</dbReference>
<gene>
    <name evidence="2" type="ORF">M5K25_014997</name>
</gene>
<feature type="domain" description="Protein Lines C-terminal" evidence="1">
    <location>
        <begin position="592"/>
        <end position="621"/>
    </location>
</feature>
<protein>
    <recommendedName>
        <fullName evidence="1">Protein Lines C-terminal domain-containing protein</fullName>
    </recommendedName>
</protein>
<comment type="caution">
    <text evidence="2">The sequence shown here is derived from an EMBL/GenBank/DDBJ whole genome shotgun (WGS) entry which is preliminary data.</text>
</comment>
<keyword evidence="3" id="KW-1185">Reference proteome</keyword>
<proteinExistence type="predicted"/>